<evidence type="ECO:0000313" key="2">
    <source>
        <dbReference type="EMBL" id="MQW68602.1"/>
    </source>
</evidence>
<sequence length="76" mass="8379">MRLWMAGATRRPMTTAVRKPRAKRSAYSITGGPFQCGPGLQQSVVRVHAVSMMQEMLQQLPQACTFFRVARVIGAG</sequence>
<feature type="region of interest" description="Disordered" evidence="1">
    <location>
        <begin position="1"/>
        <end position="22"/>
    </location>
</feature>
<evidence type="ECO:0000256" key="1">
    <source>
        <dbReference type="SAM" id="MobiDB-lite"/>
    </source>
</evidence>
<proteinExistence type="predicted"/>
<protein>
    <submittedName>
        <fullName evidence="2">Uncharacterized protein</fullName>
    </submittedName>
</protein>
<organism evidence="2">
    <name type="scientific">Sinorhizobium medicae</name>
    <dbReference type="NCBI Taxonomy" id="110321"/>
    <lineage>
        <taxon>Bacteria</taxon>
        <taxon>Pseudomonadati</taxon>
        <taxon>Pseudomonadota</taxon>
        <taxon>Alphaproteobacteria</taxon>
        <taxon>Hyphomicrobiales</taxon>
        <taxon>Rhizobiaceae</taxon>
        <taxon>Sinorhizobium/Ensifer group</taxon>
        <taxon>Sinorhizobium</taxon>
    </lineage>
</organism>
<accession>A0A6G1WFX7</accession>
<comment type="caution">
    <text evidence="2">The sequence shown here is derived from an EMBL/GenBank/DDBJ whole genome shotgun (WGS) entry which is preliminary data.</text>
</comment>
<reference evidence="2" key="1">
    <citation type="journal article" date="2013" name="Genome Biol.">
        <title>Comparative genomics of the core and accessory genomes of 48 Sinorhizobium strains comprising five genospecies.</title>
        <authorList>
            <person name="Sugawara M."/>
            <person name="Epstein B."/>
            <person name="Badgley B.D."/>
            <person name="Unno T."/>
            <person name="Xu L."/>
            <person name="Reese J."/>
            <person name="Gyaneshwar P."/>
            <person name="Denny R."/>
            <person name="Mudge J."/>
            <person name="Bharti A.K."/>
            <person name="Farmer A.D."/>
            <person name="May G.D."/>
            <person name="Woodward J.E."/>
            <person name="Medigue C."/>
            <person name="Vallenet D."/>
            <person name="Lajus A."/>
            <person name="Rouy Z."/>
            <person name="Martinez-Vaz B."/>
            <person name="Tiffin P."/>
            <person name="Young N.D."/>
            <person name="Sadowsky M.J."/>
        </authorList>
    </citation>
    <scope>NUCLEOTIDE SEQUENCE</scope>
    <source>
        <strain evidence="2">M1</strain>
    </source>
</reference>
<gene>
    <name evidence="2" type="ORF">GHJ91_05270</name>
</gene>
<name>A0A6G1WFX7_9HYPH</name>
<dbReference type="AlphaFoldDB" id="A0A6G1WFX7"/>
<dbReference type="EMBL" id="WISB01000032">
    <property type="protein sequence ID" value="MQW68602.1"/>
    <property type="molecule type" value="Genomic_DNA"/>
</dbReference>